<evidence type="ECO:0000259" key="1">
    <source>
        <dbReference type="SMART" id="SM00530"/>
    </source>
</evidence>
<dbReference type="KEGG" id="msb:LJ00_06420"/>
<sequence length="267" mass="30296">MATQEEHRAELGAFLRASRERLNRAEFGLPPAGRNRTVGLRREEVSYLSGVSVTWYTWLEQGRDINPSRQVLDAVSRTLRLSAAQHRYVLTLAGFAPVSAAPADDVTDVPGHVQRLLDAIGDNPAYALTPEWGIAGWNAAYQRLYPNVATTPPAERNLLWAVFTDPFVRDLLDDWPVTSQRFLAEFRAEIGPRLGNPTLLGLIERLSEASDEFRAGWERHDIRGFESRERVFHHPEFGVVTYEHHQLRPSDQPELQLVVYTPTHRNP</sequence>
<dbReference type="SUPFAM" id="SSF47413">
    <property type="entry name" value="lambda repressor-like DNA-binding domains"/>
    <property type="match status" value="1"/>
</dbReference>
<dbReference type="eggNOG" id="COG1396">
    <property type="taxonomic scope" value="Bacteria"/>
</dbReference>
<dbReference type="SMART" id="SM00530">
    <property type="entry name" value="HTH_XRE"/>
    <property type="match status" value="1"/>
</dbReference>
<feature type="domain" description="HTH cro/C1-type" evidence="1">
    <location>
        <begin position="14"/>
        <end position="86"/>
    </location>
</feature>
<dbReference type="EMBL" id="CP000480">
    <property type="protein sequence ID" value="ABK70149.1"/>
    <property type="molecule type" value="Genomic_DNA"/>
</dbReference>
<dbReference type="AlphaFoldDB" id="A0QRZ1"/>
<dbReference type="KEGG" id="msm:MSMEG_1289"/>
<dbReference type="PATRIC" id="fig|246196.19.peg.1278"/>
<dbReference type="Proteomes" id="UP000000757">
    <property type="component" value="Chromosome"/>
</dbReference>
<accession>A0QRZ1</accession>
<dbReference type="InterPro" id="IPR010982">
    <property type="entry name" value="Lambda_DNA-bd_dom_sf"/>
</dbReference>
<dbReference type="PANTHER" id="PTHR35010">
    <property type="entry name" value="BLL4672 PROTEIN-RELATED"/>
    <property type="match status" value="1"/>
</dbReference>
<organism evidence="2 3">
    <name type="scientific">Mycolicibacterium smegmatis (strain ATCC 700084 / mc(2)155)</name>
    <name type="common">Mycobacterium smegmatis</name>
    <dbReference type="NCBI Taxonomy" id="246196"/>
    <lineage>
        <taxon>Bacteria</taxon>
        <taxon>Bacillati</taxon>
        <taxon>Actinomycetota</taxon>
        <taxon>Actinomycetes</taxon>
        <taxon>Mycobacteriales</taxon>
        <taxon>Mycobacteriaceae</taxon>
        <taxon>Mycolicibacterium</taxon>
    </lineage>
</organism>
<dbReference type="CDD" id="cd00093">
    <property type="entry name" value="HTH_XRE"/>
    <property type="match status" value="1"/>
</dbReference>
<dbReference type="GeneID" id="93456134"/>
<dbReference type="OrthoDB" id="3608749at2"/>
<dbReference type="Pfam" id="PF13560">
    <property type="entry name" value="HTH_31"/>
    <property type="match status" value="1"/>
</dbReference>
<evidence type="ECO:0000313" key="2">
    <source>
        <dbReference type="EMBL" id="ABK70149.1"/>
    </source>
</evidence>
<gene>
    <name evidence="2" type="ordered locus">MSMEG_1289</name>
</gene>
<dbReference type="GO" id="GO:0003677">
    <property type="term" value="F:DNA binding"/>
    <property type="evidence" value="ECO:0007669"/>
    <property type="project" value="InterPro"/>
</dbReference>
<dbReference type="RefSeq" id="WP_011727569.1">
    <property type="nucleotide sequence ID" value="NC_008596.1"/>
</dbReference>
<proteinExistence type="predicted"/>
<evidence type="ECO:0000313" key="3">
    <source>
        <dbReference type="Proteomes" id="UP000000757"/>
    </source>
</evidence>
<dbReference type="InterPro" id="IPR041413">
    <property type="entry name" value="MLTR_LBD"/>
</dbReference>
<dbReference type="PANTHER" id="PTHR35010:SF2">
    <property type="entry name" value="BLL4672 PROTEIN"/>
    <property type="match status" value="1"/>
</dbReference>
<reference evidence="2 3" key="1">
    <citation type="submission" date="2006-10" db="EMBL/GenBank/DDBJ databases">
        <authorList>
            <person name="Fleischmann R.D."/>
            <person name="Dodson R.J."/>
            <person name="Haft D.H."/>
            <person name="Merkel J.S."/>
            <person name="Nelson W.C."/>
            <person name="Fraser C.M."/>
        </authorList>
    </citation>
    <scope>NUCLEOTIDE SEQUENCE [LARGE SCALE GENOMIC DNA]</scope>
    <source>
        <strain evidence="3">ATCC 700084 / mc(2)155</strain>
    </source>
</reference>
<name>A0QRZ1_MYCS2</name>
<dbReference type="InterPro" id="IPR001387">
    <property type="entry name" value="Cro/C1-type_HTH"/>
</dbReference>
<dbReference type="PaxDb" id="246196-MSMEI_1251"/>
<protein>
    <recommendedName>
        <fullName evidence="1">HTH cro/C1-type domain-containing protein</fullName>
    </recommendedName>
</protein>
<keyword evidence="3" id="KW-1185">Reference proteome</keyword>
<dbReference type="Gene3D" id="1.10.260.40">
    <property type="entry name" value="lambda repressor-like DNA-binding domains"/>
    <property type="match status" value="1"/>
</dbReference>
<dbReference type="Gene3D" id="3.30.450.180">
    <property type="match status" value="1"/>
</dbReference>
<dbReference type="Pfam" id="PF17765">
    <property type="entry name" value="MLTR_LBD"/>
    <property type="match status" value="1"/>
</dbReference>
<dbReference type="STRING" id="246196.MSMEG_1289"/>